<feature type="region of interest" description="Disordered" evidence="1">
    <location>
        <begin position="1"/>
        <end position="22"/>
    </location>
</feature>
<evidence type="ECO:0000313" key="2">
    <source>
        <dbReference type="EMBL" id="KAJ1107974.1"/>
    </source>
</evidence>
<dbReference type="AlphaFoldDB" id="A0AAV7MZY1"/>
<reference evidence="2" key="1">
    <citation type="journal article" date="2022" name="bioRxiv">
        <title>Sequencing and chromosome-scale assembly of the giantPleurodeles waltlgenome.</title>
        <authorList>
            <person name="Brown T."/>
            <person name="Elewa A."/>
            <person name="Iarovenko S."/>
            <person name="Subramanian E."/>
            <person name="Araus A.J."/>
            <person name="Petzold A."/>
            <person name="Susuki M."/>
            <person name="Suzuki K.-i.T."/>
            <person name="Hayashi T."/>
            <person name="Toyoda A."/>
            <person name="Oliveira C."/>
            <person name="Osipova E."/>
            <person name="Leigh N.D."/>
            <person name="Simon A."/>
            <person name="Yun M.H."/>
        </authorList>
    </citation>
    <scope>NUCLEOTIDE SEQUENCE</scope>
    <source>
        <strain evidence="2">20211129_DDA</strain>
        <tissue evidence="2">Liver</tissue>
    </source>
</reference>
<dbReference type="PANTHER" id="PTHR11505">
    <property type="entry name" value="L1 TRANSPOSABLE ELEMENT-RELATED"/>
    <property type="match status" value="1"/>
</dbReference>
<accession>A0AAV7MZY1</accession>
<dbReference type="Proteomes" id="UP001066276">
    <property type="component" value="Chromosome 9"/>
</dbReference>
<dbReference type="EMBL" id="JANPWB010000013">
    <property type="protein sequence ID" value="KAJ1107974.1"/>
    <property type="molecule type" value="Genomic_DNA"/>
</dbReference>
<keyword evidence="3" id="KW-1185">Reference proteome</keyword>
<evidence type="ECO:0000256" key="1">
    <source>
        <dbReference type="SAM" id="MobiDB-lite"/>
    </source>
</evidence>
<evidence type="ECO:0000313" key="3">
    <source>
        <dbReference type="Proteomes" id="UP001066276"/>
    </source>
</evidence>
<evidence type="ECO:0008006" key="4">
    <source>
        <dbReference type="Google" id="ProtNLM"/>
    </source>
</evidence>
<sequence length="340" mass="37908">MFQVLEGADGGELEVSGPPGQGAVVHCTNGVQNGGSQESDMDNLPGLKGGNQQLGLDPAYQLVDQRCEIPMRIPPRGIEGHKRVLAEEALEHSITGMLIALSLEVKGGFETSNANQKEIRGLCETLGEKIDELAGRTAALEEEVGDLRTAVERNKVEIQSLRTGEESILLKLESLENNQRRNNLRFLKVPEGMEGGDLKGFVVRLIKQEVQVEDTEEAIARDIKRVHRDPFQKLPNKDKPRKILVCFQTYAIKERILSAALKKRLLTVEGTNFEIRSDLSSVTLNKQWELGRRIEVLKRLGATAQLKFPATLKVMANNKMYNFRDCKEVDELIKTLEKGD</sequence>
<proteinExistence type="predicted"/>
<organism evidence="2 3">
    <name type="scientific">Pleurodeles waltl</name>
    <name type="common">Iberian ribbed newt</name>
    <dbReference type="NCBI Taxonomy" id="8319"/>
    <lineage>
        <taxon>Eukaryota</taxon>
        <taxon>Metazoa</taxon>
        <taxon>Chordata</taxon>
        <taxon>Craniata</taxon>
        <taxon>Vertebrata</taxon>
        <taxon>Euteleostomi</taxon>
        <taxon>Amphibia</taxon>
        <taxon>Batrachia</taxon>
        <taxon>Caudata</taxon>
        <taxon>Salamandroidea</taxon>
        <taxon>Salamandridae</taxon>
        <taxon>Pleurodelinae</taxon>
        <taxon>Pleurodeles</taxon>
    </lineage>
</organism>
<protein>
    <recommendedName>
        <fullName evidence="4">L1 transposable element RRM domain-containing protein</fullName>
    </recommendedName>
</protein>
<comment type="caution">
    <text evidence="2">The sequence shown here is derived from an EMBL/GenBank/DDBJ whole genome shotgun (WGS) entry which is preliminary data.</text>
</comment>
<gene>
    <name evidence="2" type="ORF">NDU88_005359</name>
</gene>
<dbReference type="Gene3D" id="3.30.70.1820">
    <property type="entry name" value="L1 transposable element, RRM domain"/>
    <property type="match status" value="1"/>
</dbReference>
<dbReference type="InterPro" id="IPR004244">
    <property type="entry name" value="Transposase_22"/>
</dbReference>
<name>A0AAV7MZY1_PLEWA</name>